<accession>A0A699JC79</accession>
<comment type="caution">
    <text evidence="2">The sequence shown here is derived from an EMBL/GenBank/DDBJ whole genome shotgun (WGS) entry which is preliminary data.</text>
</comment>
<sequence>MIPPLRKVMEVGAPVVREVAGKDSRSIGGDGGRITVGEGVLYATRLEVSSVVADQMLLAPSNRRFPFTNEGRVVWHSGCMQGDGVFEDDLPNPVVGNHPCAVTLSRRAIVVCLRGDALLQKAHYRFLNSVYTLKREAEQLRLQADVLQRRADALLRKAHAYT</sequence>
<keyword evidence="1" id="KW-0175">Coiled coil</keyword>
<evidence type="ECO:0000313" key="2">
    <source>
        <dbReference type="EMBL" id="GFA26716.1"/>
    </source>
</evidence>
<feature type="coiled-coil region" evidence="1">
    <location>
        <begin position="130"/>
        <end position="157"/>
    </location>
</feature>
<gene>
    <name evidence="2" type="ORF">Tci_598688</name>
</gene>
<evidence type="ECO:0000256" key="1">
    <source>
        <dbReference type="SAM" id="Coils"/>
    </source>
</evidence>
<reference evidence="2" key="1">
    <citation type="journal article" date="2019" name="Sci. Rep.">
        <title>Draft genome of Tanacetum cinerariifolium, the natural source of mosquito coil.</title>
        <authorList>
            <person name="Yamashiro T."/>
            <person name="Shiraishi A."/>
            <person name="Satake H."/>
            <person name="Nakayama K."/>
        </authorList>
    </citation>
    <scope>NUCLEOTIDE SEQUENCE</scope>
</reference>
<dbReference type="AlphaFoldDB" id="A0A699JC79"/>
<organism evidence="2">
    <name type="scientific">Tanacetum cinerariifolium</name>
    <name type="common">Dalmatian daisy</name>
    <name type="synonym">Chrysanthemum cinerariifolium</name>
    <dbReference type="NCBI Taxonomy" id="118510"/>
    <lineage>
        <taxon>Eukaryota</taxon>
        <taxon>Viridiplantae</taxon>
        <taxon>Streptophyta</taxon>
        <taxon>Embryophyta</taxon>
        <taxon>Tracheophyta</taxon>
        <taxon>Spermatophyta</taxon>
        <taxon>Magnoliopsida</taxon>
        <taxon>eudicotyledons</taxon>
        <taxon>Gunneridae</taxon>
        <taxon>Pentapetalae</taxon>
        <taxon>asterids</taxon>
        <taxon>campanulids</taxon>
        <taxon>Asterales</taxon>
        <taxon>Asteraceae</taxon>
        <taxon>Asteroideae</taxon>
        <taxon>Anthemideae</taxon>
        <taxon>Anthemidinae</taxon>
        <taxon>Tanacetum</taxon>
    </lineage>
</organism>
<feature type="non-terminal residue" evidence="2">
    <location>
        <position position="162"/>
    </location>
</feature>
<dbReference type="EMBL" id="BKCJ010395314">
    <property type="protein sequence ID" value="GFA26716.1"/>
    <property type="molecule type" value="Genomic_DNA"/>
</dbReference>
<proteinExistence type="predicted"/>
<name>A0A699JC79_TANCI</name>
<protein>
    <submittedName>
        <fullName evidence="2">Uncharacterized protein</fullName>
    </submittedName>
</protein>